<proteinExistence type="predicted"/>
<protein>
    <submittedName>
        <fullName evidence="1">Uncharacterized protein</fullName>
    </submittedName>
</protein>
<keyword evidence="2" id="KW-1185">Reference proteome</keyword>
<sequence length="140" mass="14827">MFQAALAPPHLVGTAAGSFGAHAVEFAAAALRQPLGRAVMAHHMAADAAADLAHLGRGAAARQAGAATADKTLAVKHIAGVGQTAFGCGASSQQQAEARSQQRDVKFYHDAAPKRWQGRIRRRLPEFLRHSARENSVNWQ</sequence>
<dbReference type="HOGENOM" id="CLU_1833035_0_0_4"/>
<dbReference type="AlphaFoldDB" id="G4CKX2"/>
<reference evidence="1 2" key="1">
    <citation type="submission" date="2011-05" db="EMBL/GenBank/DDBJ databases">
        <authorList>
            <person name="Muzny D."/>
            <person name="Qin X."/>
            <person name="Deng J."/>
            <person name="Jiang H."/>
            <person name="Liu Y."/>
            <person name="Qu J."/>
            <person name="Song X.-Z."/>
            <person name="Zhang L."/>
            <person name="Thornton R."/>
            <person name="Coyle M."/>
            <person name="Francisco L."/>
            <person name="Jackson L."/>
            <person name="Javaid M."/>
            <person name="Korchina V."/>
            <person name="Kovar C."/>
            <person name="Mata R."/>
            <person name="Mathew T."/>
            <person name="Ngo R."/>
            <person name="Nguyen L."/>
            <person name="Nguyen N."/>
            <person name="Okwuonu G."/>
            <person name="Ongeri F."/>
            <person name="Pham C."/>
            <person name="Simmons D."/>
            <person name="Wilczek-Boney K."/>
            <person name="Hale W."/>
            <person name="Jakkamsetti A."/>
            <person name="Pham P."/>
            <person name="Ruth R."/>
            <person name="San Lucas F."/>
            <person name="Warren J."/>
            <person name="Zhang J."/>
            <person name="Zhao Z."/>
            <person name="Zhou C."/>
            <person name="Zhu D."/>
            <person name="Lee S."/>
            <person name="Bess C."/>
            <person name="Blankenburg K."/>
            <person name="Forbes L."/>
            <person name="Fu Q."/>
            <person name="Gubbala S."/>
            <person name="Hirani K."/>
            <person name="Jayaseelan J.C."/>
            <person name="Lara F."/>
            <person name="Munidasa M."/>
            <person name="Palculict T."/>
            <person name="Patil S."/>
            <person name="Pu L.-L."/>
            <person name="Saada N."/>
            <person name="Tang L."/>
            <person name="Weissenberger G."/>
            <person name="Zhu Y."/>
            <person name="Hemphill L."/>
            <person name="Shang Y."/>
            <person name="Youmans B."/>
            <person name="Ayvaz T."/>
            <person name="Ross M."/>
            <person name="Santibanez J."/>
            <person name="Aqrawi P."/>
            <person name="Gross S."/>
            <person name="Joshi V."/>
            <person name="Fowler G."/>
            <person name="Nazareth L."/>
            <person name="Reid J."/>
            <person name="Worley K."/>
            <person name="Petrosino J."/>
            <person name="Highlander S."/>
            <person name="Gibbs R."/>
        </authorList>
    </citation>
    <scope>NUCLEOTIDE SEQUENCE [LARGE SCALE GENOMIC DNA]</scope>
    <source>
        <strain evidence="1 2">871</strain>
    </source>
</reference>
<organism evidence="1 2">
    <name type="scientific">Neisseria shayeganii 871</name>
    <dbReference type="NCBI Taxonomy" id="1032488"/>
    <lineage>
        <taxon>Bacteria</taxon>
        <taxon>Pseudomonadati</taxon>
        <taxon>Pseudomonadota</taxon>
        <taxon>Betaproteobacteria</taxon>
        <taxon>Neisseriales</taxon>
        <taxon>Neisseriaceae</taxon>
        <taxon>Neisseria</taxon>
    </lineage>
</organism>
<dbReference type="Proteomes" id="UP000003019">
    <property type="component" value="Unassembled WGS sequence"/>
</dbReference>
<dbReference type="STRING" id="1032488.HMPREF9371_2263"/>
<name>G4CKX2_9NEIS</name>
<gene>
    <name evidence="1" type="ORF">HMPREF9371_2263</name>
</gene>
<evidence type="ECO:0000313" key="1">
    <source>
        <dbReference type="EMBL" id="EGY51537.1"/>
    </source>
</evidence>
<dbReference type="EMBL" id="AGAY01000075">
    <property type="protein sequence ID" value="EGY51537.1"/>
    <property type="molecule type" value="Genomic_DNA"/>
</dbReference>
<comment type="caution">
    <text evidence="1">The sequence shown here is derived from an EMBL/GenBank/DDBJ whole genome shotgun (WGS) entry which is preliminary data.</text>
</comment>
<evidence type="ECO:0000313" key="2">
    <source>
        <dbReference type="Proteomes" id="UP000003019"/>
    </source>
</evidence>
<accession>G4CKX2</accession>